<feature type="compositionally biased region" description="Basic residues" evidence="1">
    <location>
        <begin position="447"/>
        <end position="456"/>
    </location>
</feature>
<feature type="domain" description="Protein kinase" evidence="2">
    <location>
        <begin position="405"/>
        <end position="618"/>
    </location>
</feature>
<organism evidence="3 4">
    <name type="scientific">Colocasia esculenta</name>
    <name type="common">Wild taro</name>
    <name type="synonym">Arum esculentum</name>
    <dbReference type="NCBI Taxonomy" id="4460"/>
    <lineage>
        <taxon>Eukaryota</taxon>
        <taxon>Viridiplantae</taxon>
        <taxon>Streptophyta</taxon>
        <taxon>Embryophyta</taxon>
        <taxon>Tracheophyta</taxon>
        <taxon>Spermatophyta</taxon>
        <taxon>Magnoliopsida</taxon>
        <taxon>Liliopsida</taxon>
        <taxon>Araceae</taxon>
        <taxon>Aroideae</taxon>
        <taxon>Colocasieae</taxon>
        <taxon>Colocasia</taxon>
    </lineage>
</organism>
<dbReference type="Gene3D" id="1.10.510.10">
    <property type="entry name" value="Transferase(Phosphotransferase) domain 1"/>
    <property type="match status" value="1"/>
</dbReference>
<dbReference type="EMBL" id="NMUH01005154">
    <property type="protein sequence ID" value="MQM11956.1"/>
    <property type="molecule type" value="Genomic_DNA"/>
</dbReference>
<protein>
    <recommendedName>
        <fullName evidence="2">Protein kinase domain-containing protein</fullName>
    </recommendedName>
</protein>
<feature type="non-terminal residue" evidence="3">
    <location>
        <position position="618"/>
    </location>
</feature>
<evidence type="ECO:0000313" key="4">
    <source>
        <dbReference type="Proteomes" id="UP000652761"/>
    </source>
</evidence>
<dbReference type="GO" id="GO:0005524">
    <property type="term" value="F:ATP binding"/>
    <property type="evidence" value="ECO:0007669"/>
    <property type="project" value="InterPro"/>
</dbReference>
<feature type="compositionally biased region" description="Basic and acidic residues" evidence="1">
    <location>
        <begin position="431"/>
        <end position="446"/>
    </location>
</feature>
<keyword evidence="4" id="KW-1185">Reference proteome</keyword>
<dbReference type="PROSITE" id="PS00108">
    <property type="entry name" value="PROTEIN_KINASE_ST"/>
    <property type="match status" value="1"/>
</dbReference>
<feature type="compositionally biased region" description="Low complexity" evidence="1">
    <location>
        <begin position="306"/>
        <end position="322"/>
    </location>
</feature>
<reference evidence="3" key="1">
    <citation type="submission" date="2017-07" db="EMBL/GenBank/DDBJ databases">
        <title>Taro Niue Genome Assembly and Annotation.</title>
        <authorList>
            <person name="Atibalentja N."/>
            <person name="Keating K."/>
            <person name="Fields C.J."/>
        </authorList>
    </citation>
    <scope>NUCLEOTIDE SEQUENCE</scope>
    <source>
        <strain evidence="3">Niue_2</strain>
        <tissue evidence="3">Leaf</tissue>
    </source>
</reference>
<dbReference type="OrthoDB" id="683175at2759"/>
<dbReference type="GO" id="GO:0004672">
    <property type="term" value="F:protein kinase activity"/>
    <property type="evidence" value="ECO:0007669"/>
    <property type="project" value="InterPro"/>
</dbReference>
<comment type="caution">
    <text evidence="3">The sequence shown here is derived from an EMBL/GenBank/DDBJ whole genome shotgun (WGS) entry which is preliminary data.</text>
</comment>
<dbReference type="AlphaFoldDB" id="A0A843WVM2"/>
<feature type="region of interest" description="Disordered" evidence="1">
    <location>
        <begin position="430"/>
        <end position="456"/>
    </location>
</feature>
<sequence length="618" mass="67687">MAASVIAGSLGGYGVEFLTPEQQERFTIVKTKVCGNKAVDIEDLEKNGMHSVAAALSKMQWLGITTFSEVSYPDLVKAFFVCLRAEADGSLVSSVKGTLIKINYDLLQWLFGVKTSGHSGVHTVDAQVKGLGIVGPGFRLRDGKLDINQFNAFNRLLHFIVCQILVPRSATFSTCTKADSDVMFWTIQNKEINMAEVMIERMKFDQIWDTKSKLKVSLPYAHLLTKIFKYFGVDLSGAVVENMGQAIRSRNLRKSGFSLVNRIWSKISVAEGEAIIEDVPEAQEDVPATSTEPAGAASVANDEPSELAASSELAAAVQAESQPSVAPAEEPVEGVATPLPSSSVASILREVLDSIHTTPVITEARGVSVEEVVASGHIEEEEQSATPGVAVFVDAPIQGEQDRILEDAPIQGEQETEDFTASQGVLTADAPVHEEQTTAHQDTADRRGKKIAHRRRKTSQKLKLKPILKRLEAQNDLLSSVQSNVSSIIVRQESISNDVSQVKNSLKWFNKEVSSMKATLSEILKFSRLVFTYFQTNILLFEFFKILIGAARGLAFLHTSEKQVIYRDFKASNILLDSVLHSSNLELNCVPLLSLQTDTTSVLPEAIEYIKFLLDQVG</sequence>
<evidence type="ECO:0000259" key="2">
    <source>
        <dbReference type="PROSITE" id="PS50011"/>
    </source>
</evidence>
<dbReference type="InterPro" id="IPR000719">
    <property type="entry name" value="Prot_kinase_dom"/>
</dbReference>
<evidence type="ECO:0000313" key="3">
    <source>
        <dbReference type="EMBL" id="MQM11956.1"/>
    </source>
</evidence>
<feature type="region of interest" description="Disordered" evidence="1">
    <location>
        <begin position="284"/>
        <end position="338"/>
    </location>
</feature>
<dbReference type="Proteomes" id="UP000652761">
    <property type="component" value="Unassembled WGS sequence"/>
</dbReference>
<name>A0A843WVM2_COLES</name>
<dbReference type="InterPro" id="IPR050823">
    <property type="entry name" value="Plant_Ser_Thr_Prot_Kinase"/>
</dbReference>
<dbReference type="PROSITE" id="PS50011">
    <property type="entry name" value="PROTEIN_KINASE_DOM"/>
    <property type="match status" value="1"/>
</dbReference>
<evidence type="ECO:0000256" key="1">
    <source>
        <dbReference type="SAM" id="MobiDB-lite"/>
    </source>
</evidence>
<proteinExistence type="predicted"/>
<dbReference type="PANTHER" id="PTHR45621">
    <property type="entry name" value="OS01G0588500 PROTEIN-RELATED"/>
    <property type="match status" value="1"/>
</dbReference>
<gene>
    <name evidence="3" type="ORF">Taro_044870</name>
</gene>
<dbReference type="SUPFAM" id="SSF56112">
    <property type="entry name" value="Protein kinase-like (PK-like)"/>
    <property type="match status" value="1"/>
</dbReference>
<accession>A0A843WVM2</accession>
<dbReference type="InterPro" id="IPR011009">
    <property type="entry name" value="Kinase-like_dom_sf"/>
</dbReference>
<dbReference type="InterPro" id="IPR008271">
    <property type="entry name" value="Ser/Thr_kinase_AS"/>
</dbReference>